<dbReference type="Pfam" id="PF12706">
    <property type="entry name" value="Lactamase_B_2"/>
    <property type="match status" value="1"/>
</dbReference>
<dbReference type="InterPro" id="IPR001279">
    <property type="entry name" value="Metallo-B-lactamas"/>
</dbReference>
<dbReference type="CDD" id="cd07716">
    <property type="entry name" value="RNaseZ_short-form-like_MBL-fold"/>
    <property type="match status" value="1"/>
</dbReference>
<dbReference type="RefSeq" id="WP_214056503.1">
    <property type="nucleotide sequence ID" value="NZ_BAAAHS010000058.1"/>
</dbReference>
<dbReference type="InterPro" id="IPR036866">
    <property type="entry name" value="RibonucZ/Hydroxyglut_hydro"/>
</dbReference>
<dbReference type="EMBL" id="CP075371">
    <property type="protein sequence ID" value="QVT81070.1"/>
    <property type="molecule type" value="Genomic_DNA"/>
</dbReference>
<organism evidence="2 3">
    <name type="scientific">Nocardioides aquaticus</name>
    <dbReference type="NCBI Taxonomy" id="160826"/>
    <lineage>
        <taxon>Bacteria</taxon>
        <taxon>Bacillati</taxon>
        <taxon>Actinomycetota</taxon>
        <taxon>Actinomycetes</taxon>
        <taxon>Propionibacteriales</taxon>
        <taxon>Nocardioidaceae</taxon>
        <taxon>Nocardioides</taxon>
    </lineage>
</organism>
<gene>
    <name evidence="2" type="ORF">ENKNEFLB_03477</name>
</gene>
<dbReference type="Gene3D" id="3.60.15.10">
    <property type="entry name" value="Ribonuclease Z/Hydroxyacylglutathione hydrolase-like"/>
    <property type="match status" value="1"/>
</dbReference>
<sequence>MRLTVIGCSGSYPGPDSPASCYLLEADGIDPADPDAGPRPWRVLVDLGNGALGALARYVDPLTIDAVLVSHLHADHCLDLCGYYVMRKYHPRGPQPRIPVYGPSDTAGRMARAYDLPEDPGMTEEFDFRPYDGAFTLGPFLVEPIRVEHPVEAYGLRVTADGHVLGYSGDTAPCDGLDAVAADVDLLLAEASFRTGDDNPPGVHLTGADCGDVAARVGLDRLVLTHVPPWFDREEILAEARAVHHGSVELAHPGATYLLG</sequence>
<protein>
    <recommendedName>
        <fullName evidence="1">Metallo-beta-lactamase domain-containing protein</fullName>
    </recommendedName>
</protein>
<dbReference type="PANTHER" id="PTHR46018">
    <property type="entry name" value="ZINC PHOSPHODIESTERASE ELAC PROTEIN 1"/>
    <property type="match status" value="1"/>
</dbReference>
<name>A0ABX8EME8_9ACTN</name>
<evidence type="ECO:0000313" key="3">
    <source>
        <dbReference type="Proteomes" id="UP000679307"/>
    </source>
</evidence>
<proteinExistence type="predicted"/>
<accession>A0ABX8EME8</accession>
<dbReference type="PANTHER" id="PTHR46018:SF4">
    <property type="entry name" value="METALLO-HYDROLASE YHFI-RELATED"/>
    <property type="match status" value="1"/>
</dbReference>
<evidence type="ECO:0000313" key="2">
    <source>
        <dbReference type="EMBL" id="QVT81070.1"/>
    </source>
</evidence>
<evidence type="ECO:0000259" key="1">
    <source>
        <dbReference type="Pfam" id="PF12706"/>
    </source>
</evidence>
<feature type="domain" description="Metallo-beta-lactamase" evidence="1">
    <location>
        <begin position="42"/>
        <end position="226"/>
    </location>
</feature>
<keyword evidence="3" id="KW-1185">Reference proteome</keyword>
<dbReference type="SUPFAM" id="SSF56281">
    <property type="entry name" value="Metallo-hydrolase/oxidoreductase"/>
    <property type="match status" value="1"/>
</dbReference>
<reference evidence="2 3" key="1">
    <citation type="submission" date="2021-05" db="EMBL/GenBank/DDBJ databases">
        <title>Complete genome of Nocardioides aquaticus KCTC 9944T isolated from meromictic and hypersaline Ekho Lake, Antarctica.</title>
        <authorList>
            <person name="Hwang K."/>
            <person name="Kim K.M."/>
            <person name="Choe H."/>
        </authorList>
    </citation>
    <scope>NUCLEOTIDE SEQUENCE [LARGE SCALE GENOMIC DNA]</scope>
    <source>
        <strain evidence="2 3">KCTC 9944</strain>
    </source>
</reference>
<dbReference type="Proteomes" id="UP000679307">
    <property type="component" value="Chromosome"/>
</dbReference>